<accession>A0A3L6RJI7</accession>
<name>A0A3L6RJI7_PANMI</name>
<protein>
    <submittedName>
        <fullName evidence="2">Uncharacterized protein</fullName>
    </submittedName>
</protein>
<dbReference type="EMBL" id="PQIB02000008">
    <property type="protein sequence ID" value="RLN04222.1"/>
    <property type="molecule type" value="Genomic_DNA"/>
</dbReference>
<comment type="caution">
    <text evidence="2">The sequence shown here is derived from an EMBL/GenBank/DDBJ whole genome shotgun (WGS) entry which is preliminary data.</text>
</comment>
<evidence type="ECO:0000313" key="3">
    <source>
        <dbReference type="Proteomes" id="UP000275267"/>
    </source>
</evidence>
<sequence>MEGGGRHAAYRTPRAWSSPTQDPAVVITRGDGLIHVIYTYNRTQIKIRSSSISCSVNVAAASVTLTSNALARFAGDLLDGEVTAGPAGLAHEAYLFAAARGTDDLITSR</sequence>
<feature type="region of interest" description="Disordered" evidence="1">
    <location>
        <begin position="1"/>
        <end position="22"/>
    </location>
</feature>
<dbReference type="AlphaFoldDB" id="A0A3L6RJI7"/>
<evidence type="ECO:0000313" key="2">
    <source>
        <dbReference type="EMBL" id="RLN04222.1"/>
    </source>
</evidence>
<dbReference type="Proteomes" id="UP000275267">
    <property type="component" value="Unassembled WGS sequence"/>
</dbReference>
<keyword evidence="3" id="KW-1185">Reference proteome</keyword>
<evidence type="ECO:0000256" key="1">
    <source>
        <dbReference type="SAM" id="MobiDB-lite"/>
    </source>
</evidence>
<gene>
    <name evidence="2" type="ORF">C2845_PM13G17060</name>
</gene>
<proteinExistence type="predicted"/>
<organism evidence="2 3">
    <name type="scientific">Panicum miliaceum</name>
    <name type="common">Proso millet</name>
    <name type="synonym">Broomcorn millet</name>
    <dbReference type="NCBI Taxonomy" id="4540"/>
    <lineage>
        <taxon>Eukaryota</taxon>
        <taxon>Viridiplantae</taxon>
        <taxon>Streptophyta</taxon>
        <taxon>Embryophyta</taxon>
        <taxon>Tracheophyta</taxon>
        <taxon>Spermatophyta</taxon>
        <taxon>Magnoliopsida</taxon>
        <taxon>Liliopsida</taxon>
        <taxon>Poales</taxon>
        <taxon>Poaceae</taxon>
        <taxon>PACMAD clade</taxon>
        <taxon>Panicoideae</taxon>
        <taxon>Panicodae</taxon>
        <taxon>Paniceae</taxon>
        <taxon>Panicinae</taxon>
        <taxon>Panicum</taxon>
        <taxon>Panicum sect. Panicum</taxon>
    </lineage>
</organism>
<reference evidence="3" key="1">
    <citation type="journal article" date="2019" name="Nat. Commun.">
        <title>The genome of broomcorn millet.</title>
        <authorList>
            <person name="Zou C."/>
            <person name="Miki D."/>
            <person name="Li D."/>
            <person name="Tang Q."/>
            <person name="Xiao L."/>
            <person name="Rajput S."/>
            <person name="Deng P."/>
            <person name="Jia W."/>
            <person name="Huang R."/>
            <person name="Zhang M."/>
            <person name="Sun Y."/>
            <person name="Hu J."/>
            <person name="Fu X."/>
            <person name="Schnable P.S."/>
            <person name="Li F."/>
            <person name="Zhang H."/>
            <person name="Feng B."/>
            <person name="Zhu X."/>
            <person name="Liu R."/>
            <person name="Schnable J.C."/>
            <person name="Zhu J.-K."/>
            <person name="Zhang H."/>
        </authorList>
    </citation>
    <scope>NUCLEOTIDE SEQUENCE [LARGE SCALE GENOMIC DNA]</scope>
</reference>